<dbReference type="RefSeq" id="WP_155114231.1">
    <property type="nucleotide sequence ID" value="NZ_WMIB01000038.1"/>
</dbReference>
<dbReference type="EMBL" id="WMIB01000038">
    <property type="protein sequence ID" value="MTH55735.1"/>
    <property type="molecule type" value="Genomic_DNA"/>
</dbReference>
<keyword evidence="1" id="KW-0472">Membrane</keyword>
<feature type="transmembrane region" description="Helical" evidence="1">
    <location>
        <begin position="67"/>
        <end position="86"/>
    </location>
</feature>
<gene>
    <name evidence="2" type="primary">bofA</name>
    <name evidence="2" type="ORF">GKZ89_20285</name>
</gene>
<organism evidence="2 3">
    <name type="scientific">Metabacillus mangrovi</name>
    <dbReference type="NCBI Taxonomy" id="1491830"/>
    <lineage>
        <taxon>Bacteria</taxon>
        <taxon>Bacillati</taxon>
        <taxon>Bacillota</taxon>
        <taxon>Bacilli</taxon>
        <taxon>Bacillales</taxon>
        <taxon>Bacillaceae</taxon>
        <taxon>Metabacillus</taxon>
    </lineage>
</organism>
<reference evidence="2 3" key="1">
    <citation type="journal article" date="2017" name="Int. J. Syst. Evol. Microbiol.">
        <title>Bacillus mangrovi sp. nov., isolated from a sediment sample from a mangrove forest.</title>
        <authorList>
            <person name="Gupta V."/>
            <person name="Singh P.K."/>
            <person name="Korpole S."/>
            <person name="Tanuku N.R.S."/>
            <person name="Pinnaka A.K."/>
        </authorList>
    </citation>
    <scope>NUCLEOTIDE SEQUENCE [LARGE SCALE GENOMIC DNA]</scope>
    <source>
        <strain evidence="2 3">KCTC 33872</strain>
    </source>
</reference>
<evidence type="ECO:0000313" key="2">
    <source>
        <dbReference type="EMBL" id="MTH55735.1"/>
    </source>
</evidence>
<dbReference type="AlphaFoldDB" id="A0A7X2S9Q3"/>
<dbReference type="Pfam" id="PF07441">
    <property type="entry name" value="BofA"/>
    <property type="match status" value="1"/>
</dbReference>
<accession>A0A7X2S9Q3</accession>
<dbReference type="Proteomes" id="UP000434639">
    <property type="component" value="Unassembled WGS sequence"/>
</dbReference>
<keyword evidence="1" id="KW-1133">Transmembrane helix</keyword>
<evidence type="ECO:0000313" key="3">
    <source>
        <dbReference type="Proteomes" id="UP000434639"/>
    </source>
</evidence>
<protein>
    <submittedName>
        <fullName evidence="2">Pro-sigmaK processing inhibitor BofA</fullName>
    </submittedName>
</protein>
<sequence length="88" mass="8831">MNPVFVFAAAGGAILLLLLNGAAAKPVRWIGKLAVKMTAGAFMLFILNAAGAGIGVHIPINAGTSAVSGLLGLPGIAALYVIKTYILI</sequence>
<keyword evidence="1" id="KW-0812">Transmembrane</keyword>
<evidence type="ECO:0000256" key="1">
    <source>
        <dbReference type="SAM" id="Phobius"/>
    </source>
</evidence>
<dbReference type="OrthoDB" id="2692225at2"/>
<keyword evidence="3" id="KW-1185">Reference proteome</keyword>
<name>A0A7X2S9Q3_9BACI</name>
<proteinExistence type="predicted"/>
<dbReference type="NCBIfam" id="TIGR02862">
    <property type="entry name" value="spore_BofA"/>
    <property type="match status" value="1"/>
</dbReference>
<comment type="caution">
    <text evidence="2">The sequence shown here is derived from an EMBL/GenBank/DDBJ whole genome shotgun (WGS) entry which is preliminary data.</text>
</comment>
<feature type="transmembrane region" description="Helical" evidence="1">
    <location>
        <begin position="40"/>
        <end position="60"/>
    </location>
</feature>
<dbReference type="InterPro" id="IPR010001">
    <property type="entry name" value="BofA"/>
</dbReference>